<dbReference type="InterPro" id="IPR000425">
    <property type="entry name" value="MIP"/>
</dbReference>
<dbReference type="PRINTS" id="PR00783">
    <property type="entry name" value="MINTRINSICP"/>
</dbReference>
<evidence type="ECO:0000256" key="7">
    <source>
        <dbReference type="RuleBase" id="RU000477"/>
    </source>
</evidence>
<evidence type="ECO:0000256" key="8">
    <source>
        <dbReference type="SAM" id="Phobius"/>
    </source>
</evidence>
<dbReference type="AlphaFoldDB" id="A0A7S3Q4F8"/>
<dbReference type="PANTHER" id="PTHR45665">
    <property type="entry name" value="AQUAPORIN-8"/>
    <property type="match status" value="1"/>
</dbReference>
<feature type="transmembrane region" description="Helical" evidence="8">
    <location>
        <begin position="42"/>
        <end position="60"/>
    </location>
</feature>
<keyword evidence="6 8" id="KW-0472">Membrane</keyword>
<feature type="transmembrane region" description="Helical" evidence="8">
    <location>
        <begin position="106"/>
        <end position="124"/>
    </location>
</feature>
<evidence type="ECO:0000256" key="4">
    <source>
        <dbReference type="ARBA" id="ARBA00022737"/>
    </source>
</evidence>
<keyword evidence="5 8" id="KW-1133">Transmembrane helix</keyword>
<proteinExistence type="inferred from homology"/>
<dbReference type="PROSITE" id="PS00221">
    <property type="entry name" value="MIP"/>
    <property type="match status" value="1"/>
</dbReference>
<dbReference type="PANTHER" id="PTHR45665:SF9">
    <property type="entry name" value="AQUAPORIN-8"/>
    <property type="match status" value="1"/>
</dbReference>
<dbReference type="EMBL" id="HBIO01013480">
    <property type="protein sequence ID" value="CAE0465626.1"/>
    <property type="molecule type" value="Transcribed_RNA"/>
</dbReference>
<keyword evidence="4" id="KW-0677">Repeat</keyword>
<feature type="transmembrane region" description="Helical" evidence="8">
    <location>
        <begin position="157"/>
        <end position="174"/>
    </location>
</feature>
<evidence type="ECO:0000256" key="6">
    <source>
        <dbReference type="ARBA" id="ARBA00023136"/>
    </source>
</evidence>
<feature type="transmembrane region" description="Helical" evidence="8">
    <location>
        <begin position="229"/>
        <end position="250"/>
    </location>
</feature>
<dbReference type="GO" id="GO:0012505">
    <property type="term" value="C:endomembrane system"/>
    <property type="evidence" value="ECO:0007669"/>
    <property type="project" value="UniProtKB-SubCell"/>
</dbReference>
<gene>
    <name evidence="9" type="ORF">CDEB00056_LOCUS10467</name>
</gene>
<reference evidence="9" key="1">
    <citation type="submission" date="2021-01" db="EMBL/GenBank/DDBJ databases">
        <authorList>
            <person name="Corre E."/>
            <person name="Pelletier E."/>
            <person name="Niang G."/>
            <person name="Scheremetjew M."/>
            <person name="Finn R."/>
            <person name="Kale V."/>
            <person name="Holt S."/>
            <person name="Cochrane G."/>
            <person name="Meng A."/>
            <person name="Brown T."/>
            <person name="Cohen L."/>
        </authorList>
    </citation>
    <scope>NUCLEOTIDE SEQUENCE</scope>
    <source>
        <strain evidence="9">MM31A-1</strain>
    </source>
</reference>
<dbReference type="GO" id="GO:0015250">
    <property type="term" value="F:water channel activity"/>
    <property type="evidence" value="ECO:0007669"/>
    <property type="project" value="TreeGrafter"/>
</dbReference>
<feature type="transmembrane region" description="Helical" evidence="8">
    <location>
        <begin position="194"/>
        <end position="217"/>
    </location>
</feature>
<protein>
    <recommendedName>
        <fullName evidence="10">Aquaporin</fullName>
    </recommendedName>
</protein>
<dbReference type="GO" id="GO:0016020">
    <property type="term" value="C:membrane"/>
    <property type="evidence" value="ECO:0007669"/>
    <property type="project" value="InterPro"/>
</dbReference>
<evidence type="ECO:0000313" key="9">
    <source>
        <dbReference type="EMBL" id="CAE0465626.1"/>
    </source>
</evidence>
<dbReference type="Pfam" id="PF00230">
    <property type="entry name" value="MIP"/>
    <property type="match status" value="1"/>
</dbReference>
<dbReference type="SUPFAM" id="SSF81338">
    <property type="entry name" value="Aquaporin-like"/>
    <property type="match status" value="1"/>
</dbReference>
<evidence type="ECO:0000256" key="1">
    <source>
        <dbReference type="ARBA" id="ARBA00004127"/>
    </source>
</evidence>
<evidence type="ECO:0000256" key="2">
    <source>
        <dbReference type="ARBA" id="ARBA00022448"/>
    </source>
</evidence>
<dbReference type="GO" id="GO:0005737">
    <property type="term" value="C:cytoplasm"/>
    <property type="evidence" value="ECO:0007669"/>
    <property type="project" value="UniProtKB-ARBA"/>
</dbReference>
<evidence type="ECO:0008006" key="10">
    <source>
        <dbReference type="Google" id="ProtNLM"/>
    </source>
</evidence>
<accession>A0A7S3Q4F8</accession>
<keyword evidence="3 7" id="KW-0812">Transmembrane</keyword>
<comment type="similarity">
    <text evidence="7">Belongs to the MIP/aquaporin (TC 1.A.8) family.</text>
</comment>
<keyword evidence="2 7" id="KW-0813">Transport</keyword>
<comment type="subcellular location">
    <subcellularLocation>
        <location evidence="1">Endomembrane system</location>
        <topology evidence="1">Multi-pass membrane protein</topology>
    </subcellularLocation>
</comment>
<dbReference type="GO" id="GO:0019755">
    <property type="term" value="P:one-carbon compound transport"/>
    <property type="evidence" value="ECO:0007669"/>
    <property type="project" value="UniProtKB-ARBA"/>
</dbReference>
<evidence type="ECO:0000256" key="3">
    <source>
        <dbReference type="ARBA" id="ARBA00022692"/>
    </source>
</evidence>
<sequence length="275" mass="29412">MFGLISSISSTIASLLPPGLLLTLLVLPLSSSKHISAYRSEFIGTLLMIGLTFSPGKWIFQDNLYAAWAVHAMGVVAADKLGGGQHVNPAVSVTMLSLGKCDYDEMYARIAGAMGGGLVAFPLFKVLADNLGWTPLGGPEYNPVGDADGSASAMSEFVATLLLLVLIYVVNWELNFGKHHYWIKQTLTAIGIRFLIEVFPTAGPAMNPMLGTTWAVFADGGFPTDHRHYLVYWVASILGGLASAFGYAVYDGNTFFGMKLPFGPVKAKAPKAKKS</sequence>
<dbReference type="InterPro" id="IPR023271">
    <property type="entry name" value="Aquaporin-like"/>
</dbReference>
<name>A0A7S3Q4F8_9STRA</name>
<dbReference type="InterPro" id="IPR034294">
    <property type="entry name" value="Aquaporin_transptr"/>
</dbReference>
<dbReference type="Gene3D" id="1.20.1080.10">
    <property type="entry name" value="Glycerol uptake facilitator protein"/>
    <property type="match status" value="1"/>
</dbReference>
<organism evidence="9">
    <name type="scientific">Chaetoceros debilis</name>
    <dbReference type="NCBI Taxonomy" id="122233"/>
    <lineage>
        <taxon>Eukaryota</taxon>
        <taxon>Sar</taxon>
        <taxon>Stramenopiles</taxon>
        <taxon>Ochrophyta</taxon>
        <taxon>Bacillariophyta</taxon>
        <taxon>Coscinodiscophyceae</taxon>
        <taxon>Chaetocerotophycidae</taxon>
        <taxon>Chaetocerotales</taxon>
        <taxon>Chaetocerotaceae</taxon>
        <taxon>Chaetoceros</taxon>
    </lineage>
</organism>
<evidence type="ECO:0000256" key="5">
    <source>
        <dbReference type="ARBA" id="ARBA00022989"/>
    </source>
</evidence>
<dbReference type="InterPro" id="IPR022357">
    <property type="entry name" value="MIP_CS"/>
</dbReference>